<dbReference type="InterPro" id="IPR058548">
    <property type="entry name" value="MlaB-like_STAS"/>
</dbReference>
<dbReference type="InterPro" id="IPR036513">
    <property type="entry name" value="STAS_dom_sf"/>
</dbReference>
<dbReference type="STRING" id="450851.PHZ_c3381"/>
<protein>
    <submittedName>
        <fullName evidence="2">CheX protein</fullName>
    </submittedName>
</protein>
<dbReference type="eggNOG" id="ENOG50330DN">
    <property type="taxonomic scope" value="Bacteria"/>
</dbReference>
<dbReference type="RefSeq" id="WP_012523928.1">
    <property type="nucleotide sequence ID" value="NC_011144.1"/>
</dbReference>
<keyword evidence="3" id="KW-1185">Reference proteome</keyword>
<proteinExistence type="predicted"/>
<dbReference type="HOGENOM" id="CLU_172500_0_0_5"/>
<evidence type="ECO:0000259" key="1">
    <source>
        <dbReference type="Pfam" id="PF13466"/>
    </source>
</evidence>
<evidence type="ECO:0000313" key="3">
    <source>
        <dbReference type="Proteomes" id="UP000001868"/>
    </source>
</evidence>
<gene>
    <name evidence="2" type="ordered locus">PHZ_c3381</name>
</gene>
<dbReference type="KEGG" id="pzu:PHZ_c3381"/>
<dbReference type="OrthoDB" id="7280289at2"/>
<sequence length="101" mass="10404">MAGDDDNAPAALRLPPVLDLNAAAPLADELTGLRGRPVTLDGSAVQRLGAQCLQVLLSARATWEADGLGFGLSEPSAEMVAALELLGAPAEQTFPIPELSR</sequence>
<organism evidence="2 3">
    <name type="scientific">Phenylobacterium zucineum (strain HLK1)</name>
    <dbReference type="NCBI Taxonomy" id="450851"/>
    <lineage>
        <taxon>Bacteria</taxon>
        <taxon>Pseudomonadati</taxon>
        <taxon>Pseudomonadota</taxon>
        <taxon>Alphaproteobacteria</taxon>
        <taxon>Caulobacterales</taxon>
        <taxon>Caulobacteraceae</taxon>
        <taxon>Phenylobacterium</taxon>
    </lineage>
</organism>
<dbReference type="EMBL" id="CP000747">
    <property type="protein sequence ID" value="ACG79790.1"/>
    <property type="molecule type" value="Genomic_DNA"/>
</dbReference>
<reference evidence="2 3" key="1">
    <citation type="journal article" date="2008" name="BMC Genomics">
        <title>Complete genome of Phenylobacterium zucineum - a novel facultative intracellular bacterium isolated from human erythroleukemia cell line K562.</title>
        <authorList>
            <person name="Luo Y."/>
            <person name="Xu X."/>
            <person name="Ding Z."/>
            <person name="Liu Z."/>
            <person name="Zhang B."/>
            <person name="Yan Z."/>
            <person name="Sun J."/>
            <person name="Hu S."/>
            <person name="Hu X."/>
        </authorList>
    </citation>
    <scope>NUCLEOTIDE SEQUENCE [LARGE SCALE GENOMIC DNA]</scope>
    <source>
        <strain evidence="2 3">HLK1</strain>
    </source>
</reference>
<evidence type="ECO:0000313" key="2">
    <source>
        <dbReference type="EMBL" id="ACG79790.1"/>
    </source>
</evidence>
<dbReference type="SUPFAM" id="SSF52091">
    <property type="entry name" value="SpoIIaa-like"/>
    <property type="match status" value="1"/>
</dbReference>
<name>B4RBE5_PHEZH</name>
<dbReference type="AlphaFoldDB" id="B4RBE5"/>
<dbReference type="Proteomes" id="UP000001868">
    <property type="component" value="Chromosome"/>
</dbReference>
<dbReference type="Gene3D" id="3.30.750.24">
    <property type="entry name" value="STAS domain"/>
    <property type="match status" value="1"/>
</dbReference>
<accession>B4RBE5</accession>
<feature type="domain" description="MlaB-like STAS" evidence="1">
    <location>
        <begin position="12"/>
        <end position="87"/>
    </location>
</feature>
<dbReference type="Pfam" id="PF13466">
    <property type="entry name" value="STAS_2"/>
    <property type="match status" value="1"/>
</dbReference>